<evidence type="ECO:0000313" key="1">
    <source>
        <dbReference type="EMBL" id="MBB5635204.1"/>
    </source>
</evidence>
<dbReference type="Gene3D" id="3.20.20.80">
    <property type="entry name" value="Glycosidases"/>
    <property type="match status" value="1"/>
</dbReference>
<accession>A0A7W8ZJH7</accession>
<proteinExistence type="predicted"/>
<dbReference type="Proteomes" id="UP000537204">
    <property type="component" value="Unassembled WGS sequence"/>
</dbReference>
<sequence>MDSTSFFSLKKSIVFLWFVIVFVADHSLANAQGNRNREIKLGAYYFDGWTGRYTQHISPKLMNSFAERKPKWGWITSSQKIVDQQILAASGAGLSFFSFCWYYSGKDKYKGEPLNNALKFFQKSAYTGKMQYCLMVANHKGFEIGKEDWAIVQAEWIRQFKTAGYLKVDDKPLLILFSVQSLIDNLGSVDSVRSAFRTLKTAAISSGLNGVTIAACVSGDKRSISQAEECGFDILTGYNEHNAGLASKTTQQIPIDSMQAAEKRLWSRVVKTSHLNYIPVSTLNWDPRPWSAPNNKYDTAPYFVGYSEKSVYKSVSGMVSWMGKHAAQITHEKIGILYAWNENGEGAYLTPSVKGPDFLRGLQKALNNN</sequence>
<dbReference type="PANTHER" id="PTHR41244">
    <property type="entry name" value="RHAMNAN SYNTHESIS F"/>
    <property type="match status" value="1"/>
</dbReference>
<protein>
    <recommendedName>
        <fullName evidence="3">Glycosyl transferase family WbsX</fullName>
    </recommendedName>
</protein>
<dbReference type="PANTHER" id="PTHR41244:SF1">
    <property type="entry name" value="GLYCOSYLTRANSFERASE"/>
    <property type="match status" value="1"/>
</dbReference>
<evidence type="ECO:0008006" key="3">
    <source>
        <dbReference type="Google" id="ProtNLM"/>
    </source>
</evidence>
<dbReference type="InterPro" id="IPR032719">
    <property type="entry name" value="WbsX"/>
</dbReference>
<gene>
    <name evidence="1" type="ORF">HDE68_001089</name>
</gene>
<dbReference type="EMBL" id="JACHCE010000001">
    <property type="protein sequence ID" value="MBB5635204.1"/>
    <property type="molecule type" value="Genomic_DNA"/>
</dbReference>
<dbReference type="AlphaFoldDB" id="A0A7W8ZJH7"/>
<comment type="caution">
    <text evidence="1">The sequence shown here is derived from an EMBL/GenBank/DDBJ whole genome shotgun (WGS) entry which is preliminary data.</text>
</comment>
<name>A0A7W8ZJH7_9SPHI</name>
<organism evidence="1 2">
    <name type="scientific">Pedobacter cryoconitis</name>
    <dbReference type="NCBI Taxonomy" id="188932"/>
    <lineage>
        <taxon>Bacteria</taxon>
        <taxon>Pseudomonadati</taxon>
        <taxon>Bacteroidota</taxon>
        <taxon>Sphingobacteriia</taxon>
        <taxon>Sphingobacteriales</taxon>
        <taxon>Sphingobacteriaceae</taxon>
        <taxon>Pedobacter</taxon>
    </lineage>
</organism>
<dbReference type="Pfam" id="PF14307">
    <property type="entry name" value="Glyco_tran_WbsX"/>
    <property type="match status" value="1"/>
</dbReference>
<evidence type="ECO:0000313" key="2">
    <source>
        <dbReference type="Proteomes" id="UP000537204"/>
    </source>
</evidence>
<reference evidence="1 2" key="1">
    <citation type="submission" date="2020-08" db="EMBL/GenBank/DDBJ databases">
        <title>Genomic Encyclopedia of Type Strains, Phase IV (KMG-V): Genome sequencing to study the core and pangenomes of soil and plant-associated prokaryotes.</title>
        <authorList>
            <person name="Whitman W."/>
        </authorList>
    </citation>
    <scope>NUCLEOTIDE SEQUENCE [LARGE SCALE GENOMIC DNA]</scope>
    <source>
        <strain evidence="1 2">S3M1</strain>
    </source>
</reference>
<dbReference type="RefSeq" id="WP_183879626.1">
    <property type="nucleotide sequence ID" value="NZ_JACHCE010000001.1"/>
</dbReference>